<dbReference type="KEGG" id="sacd:HS1genome_0516"/>
<dbReference type="EMBL" id="AP018553">
    <property type="protein sequence ID" value="BBD72127.1"/>
    <property type="molecule type" value="Genomic_DNA"/>
</dbReference>
<reference evidence="2" key="4">
    <citation type="submission" date="2020-09" db="EMBL/GenBank/DDBJ databases">
        <authorList>
            <person name="Sun Q."/>
            <person name="Ohkuma M."/>
        </authorList>
    </citation>
    <scope>NUCLEOTIDE SEQUENCE</scope>
    <source>
        <strain evidence="2">JCM 31740</strain>
    </source>
</reference>
<accession>A0A348B1S5</accession>
<reference evidence="3" key="2">
    <citation type="submission" date="2018-04" db="EMBL/GenBank/DDBJ databases">
        <title>Complete genome sequence of Sulfodiicoccus acidiphilus strain HS-1.</title>
        <authorList>
            <person name="Sakai H.D."/>
            <person name="Kurosawa N."/>
        </authorList>
    </citation>
    <scope>NUCLEOTIDE SEQUENCE [LARGE SCALE GENOMIC DNA]</scope>
    <source>
        <strain evidence="3">HS-1</strain>
    </source>
</reference>
<dbReference type="Proteomes" id="UP000616143">
    <property type="component" value="Unassembled WGS sequence"/>
</dbReference>
<evidence type="ECO:0000313" key="3">
    <source>
        <dbReference type="Proteomes" id="UP000276741"/>
    </source>
</evidence>
<protein>
    <submittedName>
        <fullName evidence="1">Uncharacterized protein</fullName>
    </submittedName>
</protein>
<dbReference type="EMBL" id="BMQS01000008">
    <property type="protein sequence ID" value="GGT94789.1"/>
    <property type="molecule type" value="Genomic_DNA"/>
</dbReference>
<name>A0A348B1S5_9CREN</name>
<evidence type="ECO:0000313" key="2">
    <source>
        <dbReference type="EMBL" id="GGT94789.1"/>
    </source>
</evidence>
<dbReference type="Proteomes" id="UP000276741">
    <property type="component" value="Chromosome"/>
</dbReference>
<dbReference type="AlphaFoldDB" id="A0A348B1S5"/>
<gene>
    <name evidence="2" type="ORF">GCM10007116_10490</name>
    <name evidence="1" type="ORF">HS1genome_0516</name>
</gene>
<evidence type="ECO:0000313" key="1">
    <source>
        <dbReference type="EMBL" id="BBD72127.1"/>
    </source>
</evidence>
<sequence length="40" mass="4530">MRDDKESSVEINENSQQIVGTISTYNFSGSTEIQEIHKTL</sequence>
<keyword evidence="3" id="KW-1185">Reference proteome</keyword>
<reference evidence="1" key="3">
    <citation type="journal article" date="2019" name="BMC Res. Notes">
        <title>Complete genome sequence of the Sulfodiicoccus acidiphilus strain HS-1T, the first crenarchaeon that lacks polB3, isolated from an acidic hot spring in Ohwaku-dani, Hakone, Japan.</title>
        <authorList>
            <person name="Sakai H.D."/>
            <person name="Kurosawa N."/>
        </authorList>
    </citation>
    <scope>NUCLEOTIDE SEQUENCE</scope>
    <source>
        <strain evidence="1">HS-1</strain>
    </source>
</reference>
<proteinExistence type="predicted"/>
<organism evidence="1 3">
    <name type="scientific">Sulfodiicoccus acidiphilus</name>
    <dbReference type="NCBI Taxonomy" id="1670455"/>
    <lineage>
        <taxon>Archaea</taxon>
        <taxon>Thermoproteota</taxon>
        <taxon>Thermoprotei</taxon>
        <taxon>Sulfolobales</taxon>
        <taxon>Sulfolobaceae</taxon>
        <taxon>Sulfodiicoccus</taxon>
    </lineage>
</organism>
<reference evidence="2" key="1">
    <citation type="journal article" date="2014" name="Int. J. Syst. Evol. Microbiol.">
        <title>Complete genome sequence of Corynebacterium casei LMG S-19264T (=DSM 44701T), isolated from a smear-ripened cheese.</title>
        <authorList>
            <consortium name="US DOE Joint Genome Institute (JGI-PGF)"/>
            <person name="Walter F."/>
            <person name="Albersmeier A."/>
            <person name="Kalinowski J."/>
            <person name="Ruckert C."/>
        </authorList>
    </citation>
    <scope>NUCLEOTIDE SEQUENCE</scope>
    <source>
        <strain evidence="2">JCM 31740</strain>
    </source>
</reference>